<keyword evidence="10" id="KW-1185">Reference proteome</keyword>
<evidence type="ECO:0000313" key="9">
    <source>
        <dbReference type="EMBL" id="OPA73712.1"/>
    </source>
</evidence>
<dbReference type="Gene3D" id="1.20.1250.20">
    <property type="entry name" value="MFS general substrate transporter like domains"/>
    <property type="match status" value="1"/>
</dbReference>
<keyword evidence="4 7" id="KW-0812">Transmembrane</keyword>
<feature type="transmembrane region" description="Helical" evidence="7">
    <location>
        <begin position="366"/>
        <end position="388"/>
    </location>
</feature>
<proteinExistence type="predicted"/>
<comment type="subcellular location">
    <subcellularLocation>
        <location evidence="1">Cell membrane</location>
        <topology evidence="1">Multi-pass membrane protein</topology>
    </subcellularLocation>
</comment>
<dbReference type="SUPFAM" id="SSF103473">
    <property type="entry name" value="MFS general substrate transporter"/>
    <property type="match status" value="1"/>
</dbReference>
<feature type="transmembrane region" description="Helical" evidence="7">
    <location>
        <begin position="164"/>
        <end position="183"/>
    </location>
</feature>
<feature type="transmembrane region" description="Helical" evidence="7">
    <location>
        <begin position="303"/>
        <end position="326"/>
    </location>
</feature>
<dbReference type="PROSITE" id="PS50850">
    <property type="entry name" value="MFS"/>
    <property type="match status" value="1"/>
</dbReference>
<keyword evidence="5 7" id="KW-1133">Transmembrane helix</keyword>
<organism evidence="9 10">
    <name type="scientific">Paenibacillus selenitireducens</name>
    <dbReference type="NCBI Taxonomy" id="1324314"/>
    <lineage>
        <taxon>Bacteria</taxon>
        <taxon>Bacillati</taxon>
        <taxon>Bacillota</taxon>
        <taxon>Bacilli</taxon>
        <taxon>Bacillales</taxon>
        <taxon>Paenibacillaceae</taxon>
        <taxon>Paenibacillus</taxon>
    </lineage>
</organism>
<dbReference type="GO" id="GO:0005886">
    <property type="term" value="C:plasma membrane"/>
    <property type="evidence" value="ECO:0007669"/>
    <property type="project" value="UniProtKB-SubCell"/>
</dbReference>
<feature type="transmembrane region" description="Helical" evidence="7">
    <location>
        <begin position="97"/>
        <end position="113"/>
    </location>
</feature>
<keyword evidence="6 7" id="KW-0472">Membrane</keyword>
<dbReference type="InterPro" id="IPR036259">
    <property type="entry name" value="MFS_trans_sf"/>
</dbReference>
<feature type="transmembrane region" description="Helical" evidence="7">
    <location>
        <begin position="279"/>
        <end position="297"/>
    </location>
</feature>
<dbReference type="Proteomes" id="UP000190188">
    <property type="component" value="Unassembled WGS sequence"/>
</dbReference>
<dbReference type="PANTHER" id="PTHR23513">
    <property type="entry name" value="INTEGRAL MEMBRANE EFFLUX PROTEIN-RELATED"/>
    <property type="match status" value="1"/>
</dbReference>
<evidence type="ECO:0000313" key="10">
    <source>
        <dbReference type="Proteomes" id="UP000190188"/>
    </source>
</evidence>
<dbReference type="PANTHER" id="PTHR23513:SF6">
    <property type="entry name" value="MAJOR FACILITATOR SUPERFAMILY ASSOCIATED DOMAIN-CONTAINING PROTEIN"/>
    <property type="match status" value="1"/>
</dbReference>
<evidence type="ECO:0000256" key="5">
    <source>
        <dbReference type="ARBA" id="ARBA00022989"/>
    </source>
</evidence>
<gene>
    <name evidence="9" type="ORF">BVG16_26840</name>
</gene>
<dbReference type="RefSeq" id="WP_078502278.1">
    <property type="nucleotide sequence ID" value="NZ_MSZX01000014.1"/>
</dbReference>
<feature type="transmembrane region" description="Helical" evidence="7">
    <location>
        <begin position="134"/>
        <end position="158"/>
    </location>
</feature>
<dbReference type="STRING" id="1324314.BVG16_26840"/>
<feature type="transmembrane region" description="Helical" evidence="7">
    <location>
        <begin position="216"/>
        <end position="240"/>
    </location>
</feature>
<evidence type="ECO:0000256" key="6">
    <source>
        <dbReference type="ARBA" id="ARBA00023136"/>
    </source>
</evidence>
<dbReference type="Pfam" id="PF07690">
    <property type="entry name" value="MFS_1"/>
    <property type="match status" value="1"/>
</dbReference>
<feature type="transmembrane region" description="Helical" evidence="7">
    <location>
        <begin position="252"/>
        <end position="272"/>
    </location>
</feature>
<evidence type="ECO:0000256" key="2">
    <source>
        <dbReference type="ARBA" id="ARBA00022448"/>
    </source>
</evidence>
<keyword evidence="2" id="KW-0813">Transport</keyword>
<name>A0A1T2X1H7_9BACL</name>
<dbReference type="AlphaFoldDB" id="A0A1T2X1H7"/>
<dbReference type="InterPro" id="IPR011701">
    <property type="entry name" value="MFS"/>
</dbReference>
<feature type="transmembrane region" description="Helical" evidence="7">
    <location>
        <begin position="72"/>
        <end position="91"/>
    </location>
</feature>
<evidence type="ECO:0000259" key="8">
    <source>
        <dbReference type="PROSITE" id="PS50850"/>
    </source>
</evidence>
<sequence length="403" mass="44272">MFKNRYVRTILLSRVLLNLGIWVRNFAILLYVTEMTHNDPLYVSLISVAEFAPIFVFSIIGGTFADRWKPRLTMIWCDFLSAVSMLVIIPVLVYGSWYALFFATLISSILSQFSQPSAMKIFKQHVPEQQLQGLMAMLQALIAFFTVIGPVVGAFVYQQFGIEVSLGVMGVLLIGSAAILATLPKDSSDADRSHSDFMKELKAGLRYVGRNRELRTLGATFVATGLAAGMVQPLLIFITIENLALDKSYLQYLMMANGAAMLVGGAIVMSLARRMKPQWMLALGLGVSTFNTIAVGWSTSFPLTIGLEVIAGFFYPFILIGINTLIMKNTEGAFIGRVSGVMTPLFMGMMVIGMSISGILKDVFSLFAVYTTSGILFFIGAMLLVPIFKEKSKEVVQQESPAS</sequence>
<feature type="domain" description="Major facilitator superfamily (MFS) profile" evidence="8">
    <location>
        <begin position="6"/>
        <end position="392"/>
    </location>
</feature>
<evidence type="ECO:0000256" key="7">
    <source>
        <dbReference type="SAM" id="Phobius"/>
    </source>
</evidence>
<keyword evidence="3" id="KW-1003">Cell membrane</keyword>
<reference evidence="9 10" key="1">
    <citation type="submission" date="2017-01" db="EMBL/GenBank/DDBJ databases">
        <title>Genome analysis of Paenibacillus selenitrireducens ES3-24.</title>
        <authorList>
            <person name="Xu D."/>
            <person name="Yao R."/>
            <person name="Zheng S."/>
        </authorList>
    </citation>
    <scope>NUCLEOTIDE SEQUENCE [LARGE SCALE GENOMIC DNA]</scope>
    <source>
        <strain evidence="9 10">ES3-24</strain>
    </source>
</reference>
<evidence type="ECO:0000256" key="4">
    <source>
        <dbReference type="ARBA" id="ARBA00022692"/>
    </source>
</evidence>
<dbReference type="InterPro" id="IPR020846">
    <property type="entry name" value="MFS_dom"/>
</dbReference>
<dbReference type="GO" id="GO:0022857">
    <property type="term" value="F:transmembrane transporter activity"/>
    <property type="evidence" value="ECO:0007669"/>
    <property type="project" value="InterPro"/>
</dbReference>
<dbReference type="OrthoDB" id="2942684at2"/>
<protein>
    <submittedName>
        <fullName evidence="9">MFS transporter</fullName>
    </submittedName>
</protein>
<comment type="caution">
    <text evidence="9">The sequence shown here is derived from an EMBL/GenBank/DDBJ whole genome shotgun (WGS) entry which is preliminary data.</text>
</comment>
<evidence type="ECO:0000256" key="1">
    <source>
        <dbReference type="ARBA" id="ARBA00004651"/>
    </source>
</evidence>
<feature type="transmembrane region" description="Helical" evidence="7">
    <location>
        <begin position="44"/>
        <end position="65"/>
    </location>
</feature>
<feature type="transmembrane region" description="Helical" evidence="7">
    <location>
        <begin position="12"/>
        <end position="32"/>
    </location>
</feature>
<evidence type="ECO:0000256" key="3">
    <source>
        <dbReference type="ARBA" id="ARBA00022475"/>
    </source>
</evidence>
<feature type="transmembrane region" description="Helical" evidence="7">
    <location>
        <begin position="338"/>
        <end position="360"/>
    </location>
</feature>
<accession>A0A1T2X1H7</accession>
<dbReference type="EMBL" id="MSZX01000014">
    <property type="protein sequence ID" value="OPA73712.1"/>
    <property type="molecule type" value="Genomic_DNA"/>
</dbReference>
<dbReference type="CDD" id="cd06173">
    <property type="entry name" value="MFS_MefA_like"/>
    <property type="match status" value="1"/>
</dbReference>